<dbReference type="Gene3D" id="3.30.450.350">
    <property type="entry name" value="CHASE domain"/>
    <property type="match status" value="1"/>
</dbReference>
<dbReference type="SMART" id="SM00387">
    <property type="entry name" value="HATPase_c"/>
    <property type="match status" value="1"/>
</dbReference>
<evidence type="ECO:0000259" key="15">
    <source>
        <dbReference type="PROSITE" id="PS50110"/>
    </source>
</evidence>
<keyword evidence="12" id="KW-0175">Coiled coil</keyword>
<comment type="catalytic activity">
    <reaction evidence="1">
        <text>ATP + protein L-histidine = ADP + protein N-phospho-L-histidine.</text>
        <dbReference type="EC" id="2.7.13.3"/>
    </reaction>
</comment>
<keyword evidence="9" id="KW-0902">Two-component regulatory system</keyword>
<evidence type="ECO:0000256" key="4">
    <source>
        <dbReference type="ARBA" id="ARBA00022553"/>
    </source>
</evidence>
<name>K6YWI3_9ALTE</name>
<feature type="coiled-coil region" evidence="12">
    <location>
        <begin position="353"/>
        <end position="380"/>
    </location>
</feature>
<dbReference type="Pfam" id="PF02518">
    <property type="entry name" value="HATPase_c"/>
    <property type="match status" value="1"/>
</dbReference>
<dbReference type="RefSeq" id="WP_007623688.1">
    <property type="nucleotide sequence ID" value="NZ_BAEO01000060.1"/>
</dbReference>
<dbReference type="InterPro" id="IPR003594">
    <property type="entry name" value="HATPase_dom"/>
</dbReference>
<dbReference type="Gene3D" id="3.30.450.20">
    <property type="entry name" value="PAS domain"/>
    <property type="match status" value="1"/>
</dbReference>
<evidence type="ECO:0000256" key="6">
    <source>
        <dbReference type="ARBA" id="ARBA00022692"/>
    </source>
</evidence>
<keyword evidence="8 13" id="KW-1133">Transmembrane helix</keyword>
<evidence type="ECO:0000256" key="3">
    <source>
        <dbReference type="ARBA" id="ARBA00012438"/>
    </source>
</evidence>
<feature type="domain" description="PAS" evidence="16">
    <location>
        <begin position="389"/>
        <end position="429"/>
    </location>
</feature>
<feature type="domain" description="CHASE" evidence="18">
    <location>
        <begin position="85"/>
        <end position="251"/>
    </location>
</feature>
<evidence type="ECO:0000256" key="2">
    <source>
        <dbReference type="ARBA" id="ARBA00004370"/>
    </source>
</evidence>
<dbReference type="Gene3D" id="1.10.287.130">
    <property type="match status" value="1"/>
</dbReference>
<protein>
    <recommendedName>
        <fullName evidence="3">histidine kinase</fullName>
        <ecNumber evidence="3">2.7.13.3</ecNumber>
    </recommendedName>
</protein>
<dbReference type="InterPro" id="IPR005467">
    <property type="entry name" value="His_kinase_dom"/>
</dbReference>
<evidence type="ECO:0000259" key="16">
    <source>
        <dbReference type="PROSITE" id="PS50112"/>
    </source>
</evidence>
<dbReference type="Pfam" id="PF00072">
    <property type="entry name" value="Response_reg"/>
    <property type="match status" value="1"/>
</dbReference>
<dbReference type="Pfam" id="PF03924">
    <property type="entry name" value="CHASE"/>
    <property type="match status" value="1"/>
</dbReference>
<dbReference type="SMART" id="SM00388">
    <property type="entry name" value="HisKA"/>
    <property type="match status" value="1"/>
</dbReference>
<dbReference type="OrthoDB" id="9810730at2"/>
<evidence type="ECO:0000313" key="20">
    <source>
        <dbReference type="Proteomes" id="UP000006327"/>
    </source>
</evidence>
<sequence>MQEIKQTAFNSKQLKPKLIWVPLTIFIIGLLVAVYLDKQQTLENQKHIQTKLDSRLDQIGEAVVETLTLYQYGLRGLRGAILANNLNEFNYAKMQAYSLSRDIDKEFPGARGFGLIRHVTPQQQDDFVEQVRQDRPDKTFAIQQLASHQDHLFVIQYIEPEKQNNKAIGLDIGSESVRRLAAMESAKYNEIRLTAPITLVQASNKIRHGFLIMMPIYGTHPVPQNIDERMASLQGWSYAPILVDEVLNTISVIQNDVVFSIKDNDSDASTTFYQFGVLDQQTSDYRANQSINIFGRNWILQLTAKHSFIESLLLPTKHQVFLVAMAVTILLMLIVFSILLTMAKRDQVSAHKAELSQVTEKALKQANQQLEQEVTKRIKQISQVSVLQRSILESAGYAIIATDENGNITVFNPAAEKLLGYKAEELIGKVTAAIFHVADEVIARAEILSKEMGYKIEPGFEVFVAKVRLGGSDIYLWNYVHKSGRHIPVRLNVSSLLDNEGKLFGFLGIAYDLTEQLEHESMLAEALEQAEQANQAKSMFLANMSHEIRTPLNGIYGALQIIKKEIITAQSHNLLDKALYSTKNLNIIINDILDFSKIEAGKLELEKTAFNLAELVEHLRSDLSVLASQKNIIFYLSNQVDHLFWQGDPTRIRQIMLNLGSNAIKFTELGSVTFTVSFDETQGYLIFIMKDTGIGMDQKQQQRLFQRFEQADSSTTRNFGGTGLGLSITHSLVTLMGGNITVESDVGLGTIVTVNLPLDSAVAPVVERKNYQADAINFAGKTILVAEDNEINRMVVEAMLEPTQANIIFAVNGLEAIEAHKVNSPDVILMDIQMPKMDGIEACRQIKFTHPNTPIIALTANAMSEDVKRYQREGFDGHLAKPVELSILLEKLQNILLS</sequence>
<dbReference type="Proteomes" id="UP000006327">
    <property type="component" value="Unassembled WGS sequence"/>
</dbReference>
<dbReference type="AlphaFoldDB" id="K6YWI3"/>
<dbReference type="InterPro" id="IPR036890">
    <property type="entry name" value="HATPase_C_sf"/>
</dbReference>
<dbReference type="SMART" id="SM00448">
    <property type="entry name" value="REC"/>
    <property type="match status" value="1"/>
</dbReference>
<dbReference type="InterPro" id="IPR013767">
    <property type="entry name" value="PAS_fold"/>
</dbReference>
<dbReference type="eggNOG" id="COG3614">
    <property type="taxonomic scope" value="Bacteria"/>
</dbReference>
<evidence type="ECO:0000256" key="10">
    <source>
        <dbReference type="ARBA" id="ARBA00023136"/>
    </source>
</evidence>
<dbReference type="CDD" id="cd17546">
    <property type="entry name" value="REC_hyHK_CKI1_RcsC-like"/>
    <property type="match status" value="1"/>
</dbReference>
<evidence type="ECO:0000256" key="12">
    <source>
        <dbReference type="SAM" id="Coils"/>
    </source>
</evidence>
<feature type="domain" description="Histidine kinase" evidence="14">
    <location>
        <begin position="543"/>
        <end position="760"/>
    </location>
</feature>
<dbReference type="PROSITE" id="PS50113">
    <property type="entry name" value="PAC"/>
    <property type="match status" value="1"/>
</dbReference>
<dbReference type="PROSITE" id="PS50839">
    <property type="entry name" value="CHASE"/>
    <property type="match status" value="1"/>
</dbReference>
<dbReference type="SMART" id="SM00086">
    <property type="entry name" value="PAC"/>
    <property type="match status" value="1"/>
</dbReference>
<dbReference type="InterPro" id="IPR004358">
    <property type="entry name" value="Sig_transdc_His_kin-like_C"/>
</dbReference>
<dbReference type="GO" id="GO:0000155">
    <property type="term" value="F:phosphorelay sensor kinase activity"/>
    <property type="evidence" value="ECO:0007669"/>
    <property type="project" value="InterPro"/>
</dbReference>
<feature type="transmembrane region" description="Helical" evidence="13">
    <location>
        <begin position="18"/>
        <end position="36"/>
    </location>
</feature>
<keyword evidence="4 11" id="KW-0597">Phosphoprotein</keyword>
<feature type="modified residue" description="4-aspartylphosphate" evidence="11">
    <location>
        <position position="831"/>
    </location>
</feature>
<dbReference type="eggNOG" id="COG0642">
    <property type="taxonomic scope" value="Bacteria"/>
</dbReference>
<dbReference type="InterPro" id="IPR003661">
    <property type="entry name" value="HisK_dim/P_dom"/>
</dbReference>
<dbReference type="PROSITE" id="PS50110">
    <property type="entry name" value="RESPONSE_REGULATORY"/>
    <property type="match status" value="1"/>
</dbReference>
<evidence type="ECO:0000256" key="13">
    <source>
        <dbReference type="SAM" id="Phobius"/>
    </source>
</evidence>
<evidence type="ECO:0000259" key="14">
    <source>
        <dbReference type="PROSITE" id="PS50109"/>
    </source>
</evidence>
<dbReference type="SUPFAM" id="SSF55785">
    <property type="entry name" value="PYP-like sensor domain (PAS domain)"/>
    <property type="match status" value="1"/>
</dbReference>
<accession>K6YWI3</accession>
<feature type="transmembrane region" description="Helical" evidence="13">
    <location>
        <begin position="320"/>
        <end position="343"/>
    </location>
</feature>
<dbReference type="STRING" id="493475.GARC_4156"/>
<dbReference type="SUPFAM" id="SSF47384">
    <property type="entry name" value="Homodimeric domain of signal transducing histidine kinase"/>
    <property type="match status" value="1"/>
</dbReference>
<evidence type="ECO:0000313" key="19">
    <source>
        <dbReference type="EMBL" id="GAC21098.1"/>
    </source>
</evidence>
<dbReference type="PRINTS" id="PR00344">
    <property type="entry name" value="BCTRLSENSOR"/>
</dbReference>
<dbReference type="NCBIfam" id="TIGR00229">
    <property type="entry name" value="sensory_box"/>
    <property type="match status" value="1"/>
</dbReference>
<dbReference type="CDD" id="cd00130">
    <property type="entry name" value="PAS"/>
    <property type="match status" value="1"/>
</dbReference>
<dbReference type="GO" id="GO:0016020">
    <property type="term" value="C:membrane"/>
    <property type="evidence" value="ECO:0007669"/>
    <property type="project" value="UniProtKB-SubCell"/>
</dbReference>
<dbReference type="InterPro" id="IPR001789">
    <property type="entry name" value="Sig_transdc_resp-reg_receiver"/>
</dbReference>
<dbReference type="Pfam" id="PF00512">
    <property type="entry name" value="HisKA"/>
    <property type="match status" value="1"/>
</dbReference>
<dbReference type="EMBL" id="BAEO01000060">
    <property type="protein sequence ID" value="GAC21098.1"/>
    <property type="molecule type" value="Genomic_DNA"/>
</dbReference>
<dbReference type="CDD" id="cd00082">
    <property type="entry name" value="HisKA"/>
    <property type="match status" value="1"/>
</dbReference>
<dbReference type="InterPro" id="IPR001610">
    <property type="entry name" value="PAC"/>
</dbReference>
<feature type="domain" description="Response regulatory" evidence="15">
    <location>
        <begin position="782"/>
        <end position="896"/>
    </location>
</feature>
<dbReference type="CDD" id="cd16922">
    <property type="entry name" value="HATPase_EvgS-ArcB-TorS-like"/>
    <property type="match status" value="1"/>
</dbReference>
<evidence type="ECO:0000256" key="8">
    <source>
        <dbReference type="ARBA" id="ARBA00022989"/>
    </source>
</evidence>
<keyword evidence="5" id="KW-0808">Transferase</keyword>
<organism evidence="19 20">
    <name type="scientific">Paraglaciecola arctica BSs20135</name>
    <dbReference type="NCBI Taxonomy" id="493475"/>
    <lineage>
        <taxon>Bacteria</taxon>
        <taxon>Pseudomonadati</taxon>
        <taxon>Pseudomonadota</taxon>
        <taxon>Gammaproteobacteria</taxon>
        <taxon>Alteromonadales</taxon>
        <taxon>Alteromonadaceae</taxon>
        <taxon>Paraglaciecola</taxon>
    </lineage>
</organism>
<comment type="subcellular location">
    <subcellularLocation>
        <location evidence="2">Membrane</location>
    </subcellularLocation>
</comment>
<dbReference type="InterPro" id="IPR042240">
    <property type="entry name" value="CHASE_sf"/>
</dbReference>
<proteinExistence type="predicted"/>
<dbReference type="Gene3D" id="3.30.565.10">
    <property type="entry name" value="Histidine kinase-like ATPase, C-terminal domain"/>
    <property type="match status" value="1"/>
</dbReference>
<dbReference type="InterPro" id="IPR000014">
    <property type="entry name" value="PAS"/>
</dbReference>
<evidence type="ECO:0000256" key="9">
    <source>
        <dbReference type="ARBA" id="ARBA00023012"/>
    </source>
</evidence>
<evidence type="ECO:0000256" key="1">
    <source>
        <dbReference type="ARBA" id="ARBA00000085"/>
    </source>
</evidence>
<dbReference type="PROSITE" id="PS50112">
    <property type="entry name" value="PAS"/>
    <property type="match status" value="1"/>
</dbReference>
<dbReference type="Gene3D" id="3.40.50.2300">
    <property type="match status" value="1"/>
</dbReference>
<dbReference type="InterPro" id="IPR006189">
    <property type="entry name" value="CHASE_dom"/>
</dbReference>
<evidence type="ECO:0000256" key="5">
    <source>
        <dbReference type="ARBA" id="ARBA00022679"/>
    </source>
</evidence>
<dbReference type="GO" id="GO:0006355">
    <property type="term" value="P:regulation of DNA-templated transcription"/>
    <property type="evidence" value="ECO:0007669"/>
    <property type="project" value="InterPro"/>
</dbReference>
<dbReference type="Pfam" id="PF00989">
    <property type="entry name" value="PAS"/>
    <property type="match status" value="1"/>
</dbReference>
<dbReference type="InterPro" id="IPR036097">
    <property type="entry name" value="HisK_dim/P_sf"/>
</dbReference>
<dbReference type="SMART" id="SM00091">
    <property type="entry name" value="PAS"/>
    <property type="match status" value="1"/>
</dbReference>
<reference evidence="19 20" key="1">
    <citation type="journal article" date="2017" name="Antonie Van Leeuwenhoek">
        <title>Rhizobium rhizosphaerae sp. nov., a novel species isolated from rice rhizosphere.</title>
        <authorList>
            <person name="Zhao J.J."/>
            <person name="Zhang J."/>
            <person name="Zhang R.J."/>
            <person name="Zhang C.W."/>
            <person name="Yin H.Q."/>
            <person name="Zhang X.X."/>
        </authorList>
    </citation>
    <scope>NUCLEOTIDE SEQUENCE [LARGE SCALE GENOMIC DNA]</scope>
    <source>
        <strain evidence="19 20">BSs20135</strain>
    </source>
</reference>
<dbReference type="PANTHER" id="PTHR43047:SF64">
    <property type="entry name" value="HISTIDINE KINASE CONTAINING CHEY-HOMOLOGOUS RECEIVER DOMAIN AND PAS DOMAIN-RELATED"/>
    <property type="match status" value="1"/>
</dbReference>
<keyword evidence="20" id="KW-1185">Reference proteome</keyword>
<dbReference type="InterPro" id="IPR035965">
    <property type="entry name" value="PAS-like_dom_sf"/>
</dbReference>
<dbReference type="PANTHER" id="PTHR43047">
    <property type="entry name" value="TWO-COMPONENT HISTIDINE PROTEIN KINASE"/>
    <property type="match status" value="1"/>
</dbReference>
<keyword evidence="6 13" id="KW-0812">Transmembrane</keyword>
<evidence type="ECO:0000259" key="17">
    <source>
        <dbReference type="PROSITE" id="PS50113"/>
    </source>
</evidence>
<dbReference type="PROSITE" id="PS50109">
    <property type="entry name" value="HIS_KIN"/>
    <property type="match status" value="1"/>
</dbReference>
<dbReference type="FunFam" id="3.30.565.10:FF:000010">
    <property type="entry name" value="Sensor histidine kinase RcsC"/>
    <property type="match status" value="1"/>
</dbReference>
<evidence type="ECO:0000259" key="18">
    <source>
        <dbReference type="PROSITE" id="PS50839"/>
    </source>
</evidence>
<dbReference type="InterPro" id="IPR011006">
    <property type="entry name" value="CheY-like_superfamily"/>
</dbReference>
<comment type="caution">
    <text evidence="19">The sequence shown here is derived from an EMBL/GenBank/DDBJ whole genome shotgun (WGS) entry which is preliminary data.</text>
</comment>
<dbReference type="EC" id="2.7.13.3" evidence="3"/>
<dbReference type="SUPFAM" id="SSF52172">
    <property type="entry name" value="CheY-like"/>
    <property type="match status" value="1"/>
</dbReference>
<gene>
    <name evidence="19" type="ORF">GARC_4156</name>
</gene>
<evidence type="ECO:0000256" key="11">
    <source>
        <dbReference type="PROSITE-ProRule" id="PRU00169"/>
    </source>
</evidence>
<dbReference type="InterPro" id="IPR000700">
    <property type="entry name" value="PAS-assoc_C"/>
</dbReference>
<evidence type="ECO:0000256" key="7">
    <source>
        <dbReference type="ARBA" id="ARBA00022777"/>
    </source>
</evidence>
<dbReference type="SUPFAM" id="SSF55874">
    <property type="entry name" value="ATPase domain of HSP90 chaperone/DNA topoisomerase II/histidine kinase"/>
    <property type="match status" value="1"/>
</dbReference>
<dbReference type="SMART" id="SM01079">
    <property type="entry name" value="CHASE"/>
    <property type="match status" value="1"/>
</dbReference>
<keyword evidence="7 19" id="KW-0418">Kinase</keyword>
<keyword evidence="10 13" id="KW-0472">Membrane</keyword>
<feature type="domain" description="PAC" evidence="17">
    <location>
        <begin position="470"/>
        <end position="525"/>
    </location>
</feature>